<dbReference type="Proteomes" id="UP000009183">
    <property type="component" value="Chromosome 8"/>
</dbReference>
<accession>D7TQ36</accession>
<dbReference type="HOGENOM" id="CLU_2763056_0_0_1"/>
<keyword evidence="2" id="KW-1185">Reference proteome</keyword>
<dbReference type="PaxDb" id="29760-VIT_08s0040g00580.t01"/>
<organism evidence="1 2">
    <name type="scientific">Vitis vinifera</name>
    <name type="common">Grape</name>
    <dbReference type="NCBI Taxonomy" id="29760"/>
    <lineage>
        <taxon>Eukaryota</taxon>
        <taxon>Viridiplantae</taxon>
        <taxon>Streptophyta</taxon>
        <taxon>Embryophyta</taxon>
        <taxon>Tracheophyta</taxon>
        <taxon>Spermatophyta</taxon>
        <taxon>Magnoliopsida</taxon>
        <taxon>eudicotyledons</taxon>
        <taxon>Gunneridae</taxon>
        <taxon>Pentapetalae</taxon>
        <taxon>rosids</taxon>
        <taxon>Vitales</taxon>
        <taxon>Vitaceae</taxon>
        <taxon>Viteae</taxon>
        <taxon>Vitis</taxon>
    </lineage>
</organism>
<evidence type="ECO:0000313" key="1">
    <source>
        <dbReference type="EMBL" id="CBI32843.3"/>
    </source>
</evidence>
<evidence type="ECO:0000313" key="2">
    <source>
        <dbReference type="Proteomes" id="UP000009183"/>
    </source>
</evidence>
<name>D7TQ36_VITVI</name>
<reference evidence="2" key="1">
    <citation type="journal article" date="2007" name="Nature">
        <title>The grapevine genome sequence suggests ancestral hexaploidization in major angiosperm phyla.</title>
        <authorList>
            <consortium name="The French-Italian Public Consortium for Grapevine Genome Characterization."/>
            <person name="Jaillon O."/>
            <person name="Aury J.-M."/>
            <person name="Noel B."/>
            <person name="Policriti A."/>
            <person name="Clepet C."/>
            <person name="Casagrande A."/>
            <person name="Choisne N."/>
            <person name="Aubourg S."/>
            <person name="Vitulo N."/>
            <person name="Jubin C."/>
            <person name="Vezzi A."/>
            <person name="Legeai F."/>
            <person name="Hugueney P."/>
            <person name="Dasilva C."/>
            <person name="Horner D."/>
            <person name="Mica E."/>
            <person name="Jublot D."/>
            <person name="Poulain J."/>
            <person name="Bruyere C."/>
            <person name="Billault A."/>
            <person name="Segurens B."/>
            <person name="Gouyvenoux M."/>
            <person name="Ugarte E."/>
            <person name="Cattonaro F."/>
            <person name="Anthouard V."/>
            <person name="Vico V."/>
            <person name="Del Fabbro C."/>
            <person name="Alaux M."/>
            <person name="Di Gaspero G."/>
            <person name="Dumas V."/>
            <person name="Felice N."/>
            <person name="Paillard S."/>
            <person name="Juman I."/>
            <person name="Moroldo M."/>
            <person name="Scalabrin S."/>
            <person name="Canaguier A."/>
            <person name="Le Clainche I."/>
            <person name="Malacrida G."/>
            <person name="Durand E."/>
            <person name="Pesole G."/>
            <person name="Laucou V."/>
            <person name="Chatelet P."/>
            <person name="Merdinoglu D."/>
            <person name="Delledonne M."/>
            <person name="Pezzotti M."/>
            <person name="Lecharny A."/>
            <person name="Scarpelli C."/>
            <person name="Artiguenave F."/>
            <person name="Pe M.E."/>
            <person name="Valle G."/>
            <person name="Morgante M."/>
            <person name="Caboche M."/>
            <person name="Adam-Blondon A.-F."/>
            <person name="Weissenbach J."/>
            <person name="Quetier F."/>
            <person name="Wincker P."/>
        </authorList>
    </citation>
    <scope>NUCLEOTIDE SEQUENCE [LARGE SCALE GENOMIC DNA]</scope>
    <source>
        <strain evidence="2">cv. Pinot noir / PN40024</strain>
    </source>
</reference>
<proteinExistence type="predicted"/>
<gene>
    <name evidence="1" type="ordered locus">VIT_08s0040g00580</name>
</gene>
<dbReference type="EMBL" id="FN596008">
    <property type="protein sequence ID" value="CBI32843.3"/>
    <property type="molecule type" value="Genomic_DNA"/>
</dbReference>
<dbReference type="InParanoid" id="D7TQ36"/>
<sequence length="70" mass="7750">MVKKIKIFYYGRVWFLVLPFHIRRVDTCKEANCRVGIVGAVRTTSILGQPGLAAGSTRSSLDLLKITVKG</sequence>
<dbReference type="AlphaFoldDB" id="D7TQ36"/>
<protein>
    <submittedName>
        <fullName evidence="1">Uncharacterized protein</fullName>
    </submittedName>
</protein>